<dbReference type="GO" id="GO:0005829">
    <property type="term" value="C:cytosol"/>
    <property type="evidence" value="ECO:0007669"/>
    <property type="project" value="TreeGrafter"/>
</dbReference>
<dbReference type="UniPathway" id="UPA00331">
    <property type="reaction ID" value="UER00451"/>
</dbReference>
<comment type="catalytic activity">
    <reaction evidence="14">
        <text>S-adenosyl-L-methionine + H(+) = S-adenosyl 3-(methylsulfanyl)propylamine + CO2</text>
        <dbReference type="Rhea" id="RHEA:15981"/>
        <dbReference type="ChEBI" id="CHEBI:15378"/>
        <dbReference type="ChEBI" id="CHEBI:16526"/>
        <dbReference type="ChEBI" id="CHEBI:57443"/>
        <dbReference type="ChEBI" id="CHEBI:59789"/>
        <dbReference type="EC" id="4.1.1.50"/>
    </reaction>
</comment>
<dbReference type="EC" id="4.1.1.50" evidence="4"/>
<dbReference type="Gene3D" id="3.60.90.10">
    <property type="entry name" value="S-adenosylmethionine decarboxylase"/>
    <property type="match status" value="1"/>
</dbReference>
<sequence length="506" mass="57582">MYKVDLNDTMDSDSYQLSPDSSPYQSFNDDTDSTQSPEIIFSTSSDENSVIDENIDNKMITLTIDGEIAGIVAGGGNDIDNHGNQNVVLANNNSGTNISASTSNNGGSDNGGGHFFEGAEKRLAIYFKEDSSNKVLDLRKLTRSQWKNILDLVHCQILNIKSNEHFDAYLLSESSLFVSKRSFILKTCGSTTLLHCLDLILEYVYKIGFDTIEDVFYSHKNLLLPSLQRLPHNSFLKESEYLDKAFNGHSHLFGHINADRWYLYLLDYRPELDCNDDQQQQQQQHPNQLINRNEFFKFEMIMEELDEDVMQLFFNDPDMPITAAQVTRKSGIDSIIPGMVIDDYLFSPCGYSMNGLLSEYYMTIHITPEQEFSYVSVEMNVPQKSYISFMAKVIDVFKPGKFMLNLFVPSINNLRSKQQQFNDSMMIMDDGIGIGLGKNYVNVGNDRQKIKSSNQCLFETMQMHGLVMYEALSCVAIGQYRRCDFQMAQTEHLDIIYARFVSEGIS</sequence>
<gene>
    <name evidence="17" type="primary">LOC113789776</name>
</gene>
<dbReference type="KEGG" id="dpte:113789776"/>
<dbReference type="GO" id="GO:0004014">
    <property type="term" value="F:adenosylmethionine decarboxylase activity"/>
    <property type="evidence" value="ECO:0007669"/>
    <property type="project" value="UniProtKB-EC"/>
</dbReference>
<evidence type="ECO:0000256" key="2">
    <source>
        <dbReference type="ARBA" id="ARBA00004911"/>
    </source>
</evidence>
<keyword evidence="10" id="KW-0865">Zymogen</keyword>
<dbReference type="Pfam" id="PF01536">
    <property type="entry name" value="SAM_decarbox"/>
    <property type="match status" value="1"/>
</dbReference>
<evidence type="ECO:0000256" key="7">
    <source>
        <dbReference type="ARBA" id="ARBA00022813"/>
    </source>
</evidence>
<evidence type="ECO:0000256" key="3">
    <source>
        <dbReference type="ARBA" id="ARBA00008466"/>
    </source>
</evidence>
<comment type="pathway">
    <text evidence="2">Amine and polyamine biosynthesis; S-adenosylmethioninamine biosynthesis; S-adenosylmethioninamine from S-adenosyl-L-methionine: step 1/1.</text>
</comment>
<keyword evidence="8" id="KW-0745">Spermidine biosynthesis</keyword>
<evidence type="ECO:0000256" key="9">
    <source>
        <dbReference type="ARBA" id="ARBA00023115"/>
    </source>
</evidence>
<name>A0A6P6XQK0_DERPT</name>
<dbReference type="RefSeq" id="XP_027195156.1">
    <property type="nucleotide sequence ID" value="XM_027339355.1"/>
</dbReference>
<evidence type="ECO:0000256" key="10">
    <source>
        <dbReference type="ARBA" id="ARBA00023145"/>
    </source>
</evidence>
<protein>
    <recommendedName>
        <fullName evidence="4">adenosylmethionine decarboxylase</fullName>
        <ecNumber evidence="4">4.1.1.50</ecNumber>
    </recommendedName>
</protein>
<evidence type="ECO:0000313" key="17">
    <source>
        <dbReference type="RefSeq" id="XP_027195156.1"/>
    </source>
</evidence>
<evidence type="ECO:0000256" key="12">
    <source>
        <dbReference type="ARBA" id="ARBA00023270"/>
    </source>
</evidence>
<keyword evidence="5" id="KW-0949">S-adenosyl-L-methionine</keyword>
<evidence type="ECO:0000256" key="13">
    <source>
        <dbReference type="ARBA" id="ARBA00023317"/>
    </source>
</evidence>
<dbReference type="NCBIfam" id="TIGR00535">
    <property type="entry name" value="SAM_DCase"/>
    <property type="match status" value="1"/>
</dbReference>
<evidence type="ECO:0000256" key="6">
    <source>
        <dbReference type="ARBA" id="ARBA00022793"/>
    </source>
</evidence>
<keyword evidence="9" id="KW-0620">Polyamine biosynthesis</keyword>
<dbReference type="AlphaFoldDB" id="A0A6P6XQK0"/>
<feature type="region of interest" description="Disordered" evidence="15">
    <location>
        <begin position="1"/>
        <end position="36"/>
    </location>
</feature>
<dbReference type="InterPro" id="IPR048283">
    <property type="entry name" value="AdoMetDC-like"/>
</dbReference>
<dbReference type="OMA" id="DIDSYMC"/>
<accession>A0A6P6XQK0</accession>
<dbReference type="OrthoDB" id="1068353at2759"/>
<evidence type="ECO:0000256" key="1">
    <source>
        <dbReference type="ARBA" id="ARBA00001928"/>
    </source>
</evidence>
<dbReference type="CTD" id="34396"/>
<dbReference type="GO" id="GO:0006597">
    <property type="term" value="P:spermine biosynthetic process"/>
    <property type="evidence" value="ECO:0007669"/>
    <property type="project" value="InterPro"/>
</dbReference>
<organism evidence="16 17">
    <name type="scientific">Dermatophagoides pteronyssinus</name>
    <name type="common">European house dust mite</name>
    <dbReference type="NCBI Taxonomy" id="6956"/>
    <lineage>
        <taxon>Eukaryota</taxon>
        <taxon>Metazoa</taxon>
        <taxon>Ecdysozoa</taxon>
        <taxon>Arthropoda</taxon>
        <taxon>Chelicerata</taxon>
        <taxon>Arachnida</taxon>
        <taxon>Acari</taxon>
        <taxon>Acariformes</taxon>
        <taxon>Sarcoptiformes</taxon>
        <taxon>Astigmata</taxon>
        <taxon>Psoroptidia</taxon>
        <taxon>Analgoidea</taxon>
        <taxon>Pyroglyphidae</taxon>
        <taxon>Dermatophagoidinae</taxon>
        <taxon>Dermatophagoides</taxon>
    </lineage>
</organism>
<evidence type="ECO:0000256" key="5">
    <source>
        <dbReference type="ARBA" id="ARBA00022691"/>
    </source>
</evidence>
<dbReference type="PANTHER" id="PTHR11570:SF0">
    <property type="entry name" value="S-ADENOSYLMETHIONINE DECARBOXYLASE PROENZYME"/>
    <property type="match status" value="1"/>
</dbReference>
<evidence type="ECO:0000313" key="16">
    <source>
        <dbReference type="Proteomes" id="UP000515146"/>
    </source>
</evidence>
<keyword evidence="7" id="KW-0068">Autocatalytic cleavage</keyword>
<feature type="compositionally biased region" description="Polar residues" evidence="15">
    <location>
        <begin position="12"/>
        <end position="36"/>
    </location>
</feature>
<comment type="similarity">
    <text evidence="3">Belongs to the eukaryotic AdoMetDC family.</text>
</comment>
<evidence type="ECO:0000256" key="14">
    <source>
        <dbReference type="ARBA" id="ARBA00048112"/>
    </source>
</evidence>
<dbReference type="FunCoup" id="A0A6P6XQK0">
    <property type="interactions" value="574"/>
</dbReference>
<dbReference type="InterPro" id="IPR001985">
    <property type="entry name" value="S-AdoMet_decarboxylase_euk"/>
</dbReference>
<keyword evidence="12" id="KW-0704">Schiff base</keyword>
<keyword evidence="16" id="KW-1185">Reference proteome</keyword>
<comment type="cofactor">
    <cofactor evidence="1">
        <name>pyruvate</name>
        <dbReference type="ChEBI" id="CHEBI:15361"/>
    </cofactor>
</comment>
<dbReference type="GO" id="GO:0008295">
    <property type="term" value="P:spermidine biosynthetic process"/>
    <property type="evidence" value="ECO:0007669"/>
    <property type="project" value="UniProtKB-KW"/>
</dbReference>
<evidence type="ECO:0000256" key="4">
    <source>
        <dbReference type="ARBA" id="ARBA00012357"/>
    </source>
</evidence>
<dbReference type="InterPro" id="IPR018166">
    <property type="entry name" value="S-AdoMet_deCO2ase_CS"/>
</dbReference>
<evidence type="ECO:0000256" key="15">
    <source>
        <dbReference type="SAM" id="MobiDB-lite"/>
    </source>
</evidence>
<proteinExistence type="inferred from homology"/>
<dbReference type="InParanoid" id="A0A6P6XQK0"/>
<keyword evidence="11" id="KW-0456">Lyase</keyword>
<reference evidence="17" key="1">
    <citation type="submission" date="2025-08" db="UniProtKB">
        <authorList>
            <consortium name="RefSeq"/>
        </authorList>
    </citation>
    <scope>IDENTIFICATION</scope>
    <source>
        <strain evidence="17">Airmid</strain>
    </source>
</reference>
<evidence type="ECO:0000256" key="11">
    <source>
        <dbReference type="ARBA" id="ARBA00023239"/>
    </source>
</evidence>
<dbReference type="InterPro" id="IPR016067">
    <property type="entry name" value="S-AdoMet_deCO2ase_core"/>
</dbReference>
<dbReference type="PROSITE" id="PS01336">
    <property type="entry name" value="ADOMETDC"/>
    <property type="match status" value="1"/>
</dbReference>
<dbReference type="SUPFAM" id="SSF56276">
    <property type="entry name" value="S-adenosylmethionine decarboxylase"/>
    <property type="match status" value="1"/>
</dbReference>
<dbReference type="PANTHER" id="PTHR11570">
    <property type="entry name" value="S-ADENOSYLMETHIONINE DECARBOXYLASE"/>
    <property type="match status" value="1"/>
</dbReference>
<evidence type="ECO:0000256" key="8">
    <source>
        <dbReference type="ARBA" id="ARBA00023066"/>
    </source>
</evidence>
<keyword evidence="6" id="KW-0210">Decarboxylase</keyword>
<keyword evidence="13" id="KW-0670">Pyruvate</keyword>
<dbReference type="Proteomes" id="UP000515146">
    <property type="component" value="Unplaced"/>
</dbReference>